<dbReference type="AlphaFoldDB" id="A0A834IUJ7"/>
<sequence length="95" mass="10807">MYVLPIIPITTWITTNRGAWAEIDKQRLSWQLVKNMQCPPPPFATCAPALARPCWQIPYPYPALVGEIKYVLRPCCPPCGRIEIPLPNYNPPKCD</sequence>
<accession>A0A834IUJ7</accession>
<evidence type="ECO:0000313" key="2">
    <source>
        <dbReference type="Proteomes" id="UP000625711"/>
    </source>
</evidence>
<organism evidence="1 2">
    <name type="scientific">Rhynchophorus ferrugineus</name>
    <name type="common">Red palm weevil</name>
    <name type="synonym">Curculio ferrugineus</name>
    <dbReference type="NCBI Taxonomy" id="354439"/>
    <lineage>
        <taxon>Eukaryota</taxon>
        <taxon>Metazoa</taxon>
        <taxon>Ecdysozoa</taxon>
        <taxon>Arthropoda</taxon>
        <taxon>Hexapoda</taxon>
        <taxon>Insecta</taxon>
        <taxon>Pterygota</taxon>
        <taxon>Neoptera</taxon>
        <taxon>Endopterygota</taxon>
        <taxon>Coleoptera</taxon>
        <taxon>Polyphaga</taxon>
        <taxon>Cucujiformia</taxon>
        <taxon>Curculionidae</taxon>
        <taxon>Dryophthorinae</taxon>
        <taxon>Rhynchophorus</taxon>
    </lineage>
</organism>
<evidence type="ECO:0000313" key="1">
    <source>
        <dbReference type="EMBL" id="KAF7287327.1"/>
    </source>
</evidence>
<proteinExistence type="predicted"/>
<name>A0A834IUJ7_RHYFE</name>
<protein>
    <submittedName>
        <fullName evidence="1">Uncharacterized protein</fullName>
    </submittedName>
</protein>
<keyword evidence="2" id="KW-1185">Reference proteome</keyword>
<gene>
    <name evidence="1" type="ORF">GWI33_001690</name>
</gene>
<comment type="caution">
    <text evidence="1">The sequence shown here is derived from an EMBL/GenBank/DDBJ whole genome shotgun (WGS) entry which is preliminary data.</text>
</comment>
<dbReference type="EMBL" id="JAACXV010000014">
    <property type="protein sequence ID" value="KAF7287327.1"/>
    <property type="molecule type" value="Genomic_DNA"/>
</dbReference>
<dbReference type="Proteomes" id="UP000625711">
    <property type="component" value="Unassembled WGS sequence"/>
</dbReference>
<reference evidence="1" key="1">
    <citation type="submission" date="2020-08" db="EMBL/GenBank/DDBJ databases">
        <title>Genome sequencing and assembly of the red palm weevil Rhynchophorus ferrugineus.</title>
        <authorList>
            <person name="Dias G.B."/>
            <person name="Bergman C.M."/>
            <person name="Manee M."/>
        </authorList>
    </citation>
    <scope>NUCLEOTIDE SEQUENCE</scope>
    <source>
        <strain evidence="1">AA-2017</strain>
        <tissue evidence="1">Whole larva</tissue>
    </source>
</reference>